<reference evidence="2 3" key="1">
    <citation type="submission" date="2014-12" db="EMBL/GenBank/DDBJ databases">
        <title>Genome sequence of Flavobacterium beibuense RSKm HC5.</title>
        <authorList>
            <person name="Kim J.F."/>
            <person name="Song J.Y."/>
            <person name="Kwak M.-J."/>
            <person name="Lee S.-W."/>
        </authorList>
    </citation>
    <scope>NUCLEOTIDE SEQUENCE [LARGE SCALE GENOMIC DNA]</scope>
    <source>
        <strain evidence="2 3">RSKm HC5</strain>
    </source>
</reference>
<evidence type="ECO:0000313" key="2">
    <source>
        <dbReference type="EMBL" id="RYJ42092.1"/>
    </source>
</evidence>
<proteinExistence type="predicted"/>
<organism evidence="2 3">
    <name type="scientific">Flavobacterium beibuense</name>
    <dbReference type="NCBI Taxonomy" id="657326"/>
    <lineage>
        <taxon>Bacteria</taxon>
        <taxon>Pseudomonadati</taxon>
        <taxon>Bacteroidota</taxon>
        <taxon>Flavobacteriia</taxon>
        <taxon>Flavobacteriales</taxon>
        <taxon>Flavobacteriaceae</taxon>
        <taxon>Flavobacterium</taxon>
    </lineage>
</organism>
<feature type="transmembrane region" description="Helical" evidence="1">
    <location>
        <begin position="5"/>
        <end position="23"/>
    </location>
</feature>
<keyword evidence="1" id="KW-1133">Transmembrane helix</keyword>
<accession>A0A444W8L7</accession>
<dbReference type="AlphaFoldDB" id="A0A444W8L7"/>
<comment type="caution">
    <text evidence="2">The sequence shown here is derived from an EMBL/GenBank/DDBJ whole genome shotgun (WGS) entry which is preliminary data.</text>
</comment>
<gene>
    <name evidence="2" type="ORF">NU09_2496</name>
</gene>
<evidence type="ECO:0000313" key="3">
    <source>
        <dbReference type="Proteomes" id="UP000289775"/>
    </source>
</evidence>
<evidence type="ECO:0000256" key="1">
    <source>
        <dbReference type="SAM" id="Phobius"/>
    </source>
</evidence>
<dbReference type="EMBL" id="JUIW01000008">
    <property type="protein sequence ID" value="RYJ42092.1"/>
    <property type="molecule type" value="Genomic_DNA"/>
</dbReference>
<feature type="transmembrane region" description="Helical" evidence="1">
    <location>
        <begin position="68"/>
        <end position="85"/>
    </location>
</feature>
<keyword evidence="1" id="KW-0812">Transmembrane</keyword>
<keyword evidence="1" id="KW-0472">Membrane</keyword>
<keyword evidence="3" id="KW-1185">Reference proteome</keyword>
<dbReference type="RefSeq" id="WP_129751594.1">
    <property type="nucleotide sequence ID" value="NZ_JUIW01000008.1"/>
</dbReference>
<name>A0A444W8L7_9FLAO</name>
<feature type="transmembrane region" description="Helical" evidence="1">
    <location>
        <begin position="29"/>
        <end position="56"/>
    </location>
</feature>
<protein>
    <submittedName>
        <fullName evidence="2">Uncharacterized protein</fullName>
    </submittedName>
</protein>
<sequence>MKLKILLVTEIVFFLLVNTAYFWEGNLSYWAFPIFIFEMITFFTLVIILIWQLVLIVKEKLANRLRNITVLVLLFVITLTIYKPFGLIDFEKWEGEDVMVAHYEGVANGGTTIRLKNNGFYFVKEVYFGLRKYSGQYRLSNDTVFFNHNKNDKGVVLKYGVFSEKSFLATFSKNDSISISLPFRVIKNNLNSSN</sequence>
<dbReference type="OrthoDB" id="982911at2"/>
<dbReference type="Proteomes" id="UP000289775">
    <property type="component" value="Unassembled WGS sequence"/>
</dbReference>